<dbReference type="GO" id="GO:0008270">
    <property type="term" value="F:zinc ion binding"/>
    <property type="evidence" value="ECO:0007669"/>
    <property type="project" value="UniProtKB-KW"/>
</dbReference>
<keyword evidence="12" id="KW-1185">Reference proteome</keyword>
<feature type="domain" description="C2H2-type" evidence="10">
    <location>
        <begin position="388"/>
        <end position="416"/>
    </location>
</feature>
<evidence type="ECO:0000256" key="8">
    <source>
        <dbReference type="ARBA" id="ARBA00023242"/>
    </source>
</evidence>
<keyword evidence="8" id="KW-0539">Nucleus</keyword>
<keyword evidence="4 9" id="KW-0863">Zinc-finger</keyword>
<feature type="domain" description="C2H2-type" evidence="10">
    <location>
        <begin position="434"/>
        <end position="464"/>
    </location>
</feature>
<dbReference type="PANTHER" id="PTHR46179">
    <property type="entry name" value="ZINC FINGER PROTEIN"/>
    <property type="match status" value="1"/>
</dbReference>
<feature type="domain" description="C2H2-type" evidence="10">
    <location>
        <begin position="492"/>
        <end position="522"/>
    </location>
</feature>
<feature type="domain" description="C2H2-type" evidence="10">
    <location>
        <begin position="358"/>
        <end position="388"/>
    </location>
</feature>
<feature type="domain" description="C2H2-type" evidence="10">
    <location>
        <begin position="550"/>
        <end position="579"/>
    </location>
</feature>
<dbReference type="Pfam" id="PF00096">
    <property type="entry name" value="zf-C2H2"/>
    <property type="match status" value="2"/>
</dbReference>
<evidence type="ECO:0000256" key="7">
    <source>
        <dbReference type="ARBA" id="ARBA00023163"/>
    </source>
</evidence>
<keyword evidence="6" id="KW-0805">Transcription regulation</keyword>
<proteinExistence type="predicted"/>
<evidence type="ECO:0000256" key="4">
    <source>
        <dbReference type="ARBA" id="ARBA00022771"/>
    </source>
</evidence>
<dbReference type="PANTHER" id="PTHR46179:SF13">
    <property type="entry name" value="C2H2-TYPE DOMAIN-CONTAINING PROTEIN"/>
    <property type="match status" value="1"/>
</dbReference>
<evidence type="ECO:0000256" key="6">
    <source>
        <dbReference type="ARBA" id="ARBA00023015"/>
    </source>
</evidence>
<reference evidence="11" key="1">
    <citation type="submission" date="2022-12" db="EMBL/GenBank/DDBJ databases">
        <title>Genome assemblies of Blomia tropicalis.</title>
        <authorList>
            <person name="Cui Y."/>
        </authorList>
    </citation>
    <scope>NUCLEOTIDE SEQUENCE</scope>
    <source>
        <tissue evidence="11">Adult mites</tissue>
    </source>
</reference>
<gene>
    <name evidence="11" type="ORF">RDWZM_009365</name>
</gene>
<dbReference type="InterPro" id="IPR051061">
    <property type="entry name" value="Zinc_finger_trans_reg"/>
</dbReference>
<keyword evidence="5" id="KW-0862">Zinc</keyword>
<dbReference type="AlphaFoldDB" id="A0A9Q0M195"/>
<dbReference type="GO" id="GO:0006357">
    <property type="term" value="P:regulation of transcription by RNA polymerase II"/>
    <property type="evidence" value="ECO:0007669"/>
    <property type="project" value="TreeGrafter"/>
</dbReference>
<evidence type="ECO:0000313" key="12">
    <source>
        <dbReference type="Proteomes" id="UP001142055"/>
    </source>
</evidence>
<dbReference type="Gene3D" id="3.30.160.60">
    <property type="entry name" value="Classic Zinc Finger"/>
    <property type="match status" value="4"/>
</dbReference>
<sequence>MNNSSLDNRKILSDVEQLKNVVNVLLHFKYMLVFIRKKFSVELDHKLKNIAPQFQNDFEFCYNHYNQLIENCIFYDLIQKKEHFYEHNDNYFSFKQHYLFSSASSNRNNVSSTLLRQYECGSISNCQVENTKQISDSLIGTLLIDHNNDIALESSNQLIDEEYGHNEVNQNITHSTLIISECNNFNLNNVDEENSINNVSLENSSNLNGLNKAYTDMPELLLQKNSSKRTLNANSNVYGQKRARQSNQILFLPSSSNEKYLNINFESNEIIEKKTNELTNIDENDAVHVENDLLEVEYWCSFDGCRFKSKSLTQVKAHEERRHVKQIVKCVQDGCDSFFDTKDDLNSHMSDIHSGPLFKCALDLCAKEFNSDYRLKQHIREEHKEEYLTCKLCSKKFKTRKYLTRHFRNVHPEDKFTDEVANSLDNVELKDASMKCTIDNCDKKFDKRSKLKQHIKEEHKEEYLTCKFCDKICKTRNNLTNHIWIMHEEGDFKCSFDDCDFSSKYRKNLLNHKKLRHQRARKCTISDCGEMIPITRYQRHMSSLHKIKNYSCSWPDCGKSFADHNALKNHVRIHLNFKRFKCKWPECGYASEQRFTVITHIRVCHFKLPRTKKKQIEMNISPDSLQNPYDYLEVCREDICI</sequence>
<evidence type="ECO:0000256" key="5">
    <source>
        <dbReference type="ARBA" id="ARBA00022833"/>
    </source>
</evidence>
<keyword evidence="3" id="KW-0677">Repeat</keyword>
<dbReference type="SUPFAM" id="SSF57667">
    <property type="entry name" value="beta-beta-alpha zinc fingers"/>
    <property type="match status" value="4"/>
</dbReference>
<keyword evidence="2" id="KW-0479">Metal-binding</keyword>
<evidence type="ECO:0000256" key="3">
    <source>
        <dbReference type="ARBA" id="ARBA00022737"/>
    </source>
</evidence>
<organism evidence="11 12">
    <name type="scientific">Blomia tropicalis</name>
    <name type="common">Mite</name>
    <dbReference type="NCBI Taxonomy" id="40697"/>
    <lineage>
        <taxon>Eukaryota</taxon>
        <taxon>Metazoa</taxon>
        <taxon>Ecdysozoa</taxon>
        <taxon>Arthropoda</taxon>
        <taxon>Chelicerata</taxon>
        <taxon>Arachnida</taxon>
        <taxon>Acari</taxon>
        <taxon>Acariformes</taxon>
        <taxon>Sarcoptiformes</taxon>
        <taxon>Astigmata</taxon>
        <taxon>Glycyphagoidea</taxon>
        <taxon>Echimyopodidae</taxon>
        <taxon>Blomia</taxon>
    </lineage>
</organism>
<dbReference type="SMART" id="SM00355">
    <property type="entry name" value="ZnF_C2H2"/>
    <property type="match status" value="10"/>
</dbReference>
<dbReference type="FunFam" id="3.30.160.60:FF:000072">
    <property type="entry name" value="zinc finger protein 143 isoform X1"/>
    <property type="match status" value="1"/>
</dbReference>
<accession>A0A9Q0M195</accession>
<dbReference type="PROSITE" id="PS00028">
    <property type="entry name" value="ZINC_FINGER_C2H2_1"/>
    <property type="match status" value="6"/>
</dbReference>
<dbReference type="InterPro" id="IPR013087">
    <property type="entry name" value="Znf_C2H2_type"/>
</dbReference>
<dbReference type="PROSITE" id="PS50157">
    <property type="entry name" value="ZINC_FINGER_C2H2_2"/>
    <property type="match status" value="6"/>
</dbReference>
<evidence type="ECO:0000256" key="1">
    <source>
        <dbReference type="ARBA" id="ARBA00004123"/>
    </source>
</evidence>
<dbReference type="OMA" id="VITHIRV"/>
<comment type="caution">
    <text evidence="11">The sequence shown here is derived from an EMBL/GenBank/DDBJ whole genome shotgun (WGS) entry which is preliminary data.</text>
</comment>
<feature type="domain" description="C2H2-type" evidence="10">
    <location>
        <begin position="328"/>
        <end position="355"/>
    </location>
</feature>
<evidence type="ECO:0000256" key="9">
    <source>
        <dbReference type="PROSITE-ProRule" id="PRU00042"/>
    </source>
</evidence>
<dbReference type="InterPro" id="IPR036236">
    <property type="entry name" value="Znf_C2H2_sf"/>
</dbReference>
<name>A0A9Q0M195_BLOTA</name>
<protein>
    <recommendedName>
        <fullName evidence="10">C2H2-type domain-containing protein</fullName>
    </recommendedName>
</protein>
<evidence type="ECO:0000313" key="11">
    <source>
        <dbReference type="EMBL" id="KAJ6218208.1"/>
    </source>
</evidence>
<evidence type="ECO:0000256" key="2">
    <source>
        <dbReference type="ARBA" id="ARBA00022723"/>
    </source>
</evidence>
<dbReference type="GO" id="GO:0005634">
    <property type="term" value="C:nucleus"/>
    <property type="evidence" value="ECO:0007669"/>
    <property type="project" value="UniProtKB-SubCell"/>
</dbReference>
<keyword evidence="7" id="KW-0804">Transcription</keyword>
<dbReference type="EMBL" id="JAPWDV010000003">
    <property type="protein sequence ID" value="KAJ6218208.1"/>
    <property type="molecule type" value="Genomic_DNA"/>
</dbReference>
<dbReference type="Proteomes" id="UP001142055">
    <property type="component" value="Chromosome 3"/>
</dbReference>
<comment type="subcellular location">
    <subcellularLocation>
        <location evidence="1">Nucleus</location>
    </subcellularLocation>
</comment>
<evidence type="ECO:0000259" key="10">
    <source>
        <dbReference type="PROSITE" id="PS50157"/>
    </source>
</evidence>